<keyword evidence="2" id="KW-1185">Reference proteome</keyword>
<protein>
    <submittedName>
        <fullName evidence="1">Uncharacterized protein</fullName>
    </submittedName>
</protein>
<organism evidence="1 2">
    <name type="scientific">Daphnia magna</name>
    <dbReference type="NCBI Taxonomy" id="35525"/>
    <lineage>
        <taxon>Eukaryota</taxon>
        <taxon>Metazoa</taxon>
        <taxon>Ecdysozoa</taxon>
        <taxon>Arthropoda</taxon>
        <taxon>Crustacea</taxon>
        <taxon>Branchiopoda</taxon>
        <taxon>Diplostraca</taxon>
        <taxon>Cladocera</taxon>
        <taxon>Anomopoda</taxon>
        <taxon>Daphniidae</taxon>
        <taxon>Daphnia</taxon>
    </lineage>
</organism>
<dbReference type="Proteomes" id="UP001234178">
    <property type="component" value="Unassembled WGS sequence"/>
</dbReference>
<accession>A0ABQ9YSQ2</accession>
<evidence type="ECO:0000313" key="1">
    <source>
        <dbReference type="EMBL" id="KAK4003635.1"/>
    </source>
</evidence>
<gene>
    <name evidence="1" type="ORF">OUZ56_005391</name>
</gene>
<proteinExistence type="predicted"/>
<dbReference type="EMBL" id="JAOYFB010000001">
    <property type="protein sequence ID" value="KAK4003635.1"/>
    <property type="molecule type" value="Genomic_DNA"/>
</dbReference>
<name>A0ABQ9YSQ2_9CRUS</name>
<evidence type="ECO:0000313" key="2">
    <source>
        <dbReference type="Proteomes" id="UP001234178"/>
    </source>
</evidence>
<sequence>MAINSFQNELIADQTKKIDRSASLTNLTLEQNKWTNVSNWTKFGAVGDTYVRKYGKSDAARKRLITKITKTLPEVLYNLFGVEILVTV</sequence>
<reference evidence="1 2" key="1">
    <citation type="journal article" date="2023" name="Nucleic Acids Res.">
        <title>The hologenome of Daphnia magna reveals possible DNA methylation and microbiome-mediated evolution of the host genome.</title>
        <authorList>
            <person name="Chaturvedi A."/>
            <person name="Li X."/>
            <person name="Dhandapani V."/>
            <person name="Marshall H."/>
            <person name="Kissane S."/>
            <person name="Cuenca-Cambronero M."/>
            <person name="Asole G."/>
            <person name="Calvet F."/>
            <person name="Ruiz-Romero M."/>
            <person name="Marangio P."/>
            <person name="Guigo R."/>
            <person name="Rago D."/>
            <person name="Mirbahai L."/>
            <person name="Eastwood N."/>
            <person name="Colbourne J.K."/>
            <person name="Zhou J."/>
            <person name="Mallon E."/>
            <person name="Orsini L."/>
        </authorList>
    </citation>
    <scope>NUCLEOTIDE SEQUENCE [LARGE SCALE GENOMIC DNA]</scope>
    <source>
        <strain evidence="1">LRV0_1</strain>
    </source>
</reference>
<comment type="caution">
    <text evidence="1">The sequence shown here is derived from an EMBL/GenBank/DDBJ whole genome shotgun (WGS) entry which is preliminary data.</text>
</comment>